<feature type="region of interest" description="Disordered" evidence="7">
    <location>
        <begin position="255"/>
        <end position="299"/>
    </location>
</feature>
<feature type="transmembrane region" description="Helical" evidence="6">
    <location>
        <begin position="226"/>
        <end position="245"/>
    </location>
</feature>
<keyword evidence="9" id="KW-1185">Reference proteome</keyword>
<evidence type="ECO:0000256" key="3">
    <source>
        <dbReference type="ARBA" id="ARBA00022692"/>
    </source>
</evidence>
<dbReference type="CDD" id="cd06662">
    <property type="entry name" value="SURF1"/>
    <property type="match status" value="1"/>
</dbReference>
<dbReference type="Pfam" id="PF02104">
    <property type="entry name" value="SURF1"/>
    <property type="match status" value="1"/>
</dbReference>
<protein>
    <recommendedName>
        <fullName evidence="6">SURF1-like protein</fullName>
    </recommendedName>
</protein>
<dbReference type="PANTHER" id="PTHR23427">
    <property type="entry name" value="SURFEIT LOCUS PROTEIN"/>
    <property type="match status" value="1"/>
</dbReference>
<evidence type="ECO:0000256" key="1">
    <source>
        <dbReference type="ARBA" id="ARBA00004370"/>
    </source>
</evidence>
<dbReference type="PANTHER" id="PTHR23427:SF2">
    <property type="entry name" value="SURFEIT LOCUS PROTEIN 1"/>
    <property type="match status" value="1"/>
</dbReference>
<name>A0A543F3M4_9MICO</name>
<dbReference type="GO" id="GO:0005886">
    <property type="term" value="C:plasma membrane"/>
    <property type="evidence" value="ECO:0007669"/>
    <property type="project" value="UniProtKB-SubCell"/>
</dbReference>
<evidence type="ECO:0000256" key="4">
    <source>
        <dbReference type="ARBA" id="ARBA00022989"/>
    </source>
</evidence>
<comment type="caution">
    <text evidence="8">The sequence shown here is derived from an EMBL/GenBank/DDBJ whole genome shotgun (WGS) entry which is preliminary data.</text>
</comment>
<dbReference type="PROSITE" id="PS51257">
    <property type="entry name" value="PROKAR_LIPOPROTEIN"/>
    <property type="match status" value="1"/>
</dbReference>
<dbReference type="Proteomes" id="UP000320235">
    <property type="component" value="Unassembled WGS sequence"/>
</dbReference>
<evidence type="ECO:0000256" key="7">
    <source>
        <dbReference type="SAM" id="MobiDB-lite"/>
    </source>
</evidence>
<reference evidence="8 9" key="1">
    <citation type="submission" date="2019-06" db="EMBL/GenBank/DDBJ databases">
        <title>Sequencing the genomes of 1000 actinobacteria strains.</title>
        <authorList>
            <person name="Klenk H.-P."/>
        </authorList>
    </citation>
    <scope>NUCLEOTIDE SEQUENCE [LARGE SCALE GENOMIC DNA]</scope>
    <source>
        <strain evidence="8 9">DSM 105492</strain>
    </source>
</reference>
<accession>A0A543F3M4</accession>
<evidence type="ECO:0000256" key="5">
    <source>
        <dbReference type="ARBA" id="ARBA00023136"/>
    </source>
</evidence>
<evidence type="ECO:0000256" key="6">
    <source>
        <dbReference type="RuleBase" id="RU363076"/>
    </source>
</evidence>
<comment type="similarity">
    <text evidence="2 6">Belongs to the SURF1 family.</text>
</comment>
<keyword evidence="4 6" id="KW-1133">Transmembrane helix</keyword>
<dbReference type="PROSITE" id="PS50895">
    <property type="entry name" value="SURF1"/>
    <property type="match status" value="1"/>
</dbReference>
<keyword evidence="5 6" id="KW-0472">Membrane</keyword>
<evidence type="ECO:0000313" key="9">
    <source>
        <dbReference type="Proteomes" id="UP000320235"/>
    </source>
</evidence>
<gene>
    <name evidence="8" type="ORF">FB391_2493</name>
</gene>
<dbReference type="EMBL" id="VFPE01000002">
    <property type="protein sequence ID" value="TQM28426.1"/>
    <property type="molecule type" value="Genomic_DNA"/>
</dbReference>
<dbReference type="InterPro" id="IPR002994">
    <property type="entry name" value="Surf1/Shy1"/>
</dbReference>
<feature type="transmembrane region" description="Helical" evidence="6">
    <location>
        <begin position="16"/>
        <end position="36"/>
    </location>
</feature>
<evidence type="ECO:0000256" key="2">
    <source>
        <dbReference type="ARBA" id="ARBA00007165"/>
    </source>
</evidence>
<feature type="compositionally biased region" description="Low complexity" evidence="7">
    <location>
        <begin position="264"/>
        <end position="277"/>
    </location>
</feature>
<keyword evidence="6" id="KW-1003">Cell membrane</keyword>
<organism evidence="8 9">
    <name type="scientific">Microbacterium kyungheense</name>
    <dbReference type="NCBI Taxonomy" id="1263636"/>
    <lineage>
        <taxon>Bacteria</taxon>
        <taxon>Bacillati</taxon>
        <taxon>Actinomycetota</taxon>
        <taxon>Actinomycetes</taxon>
        <taxon>Micrococcales</taxon>
        <taxon>Microbacteriaceae</taxon>
        <taxon>Microbacterium</taxon>
    </lineage>
</organism>
<proteinExistence type="inferred from homology"/>
<dbReference type="AlphaFoldDB" id="A0A543F3M4"/>
<evidence type="ECO:0000313" key="8">
    <source>
        <dbReference type="EMBL" id="TQM28426.1"/>
    </source>
</evidence>
<sequence>MSRGVSMQNLPRAGRWAIYIALAVVFAIACAFLSHWQFTRNEERSHQLALVAQNYDADPVPLAAAIPAGGELDPQDEWRPVTLTGEYLADDQLLARNRPHGGTSAFEVLVPFRLDDGRILLVDRGWVPPGDDQPEPDAVPAPPSGEATVVVRLRPGEALPSSGRSAPEGQVPTINLDLVADTISSDAGTALERSAYGVVVTEDPAPATVPNALESPSDDPGPHLSYAIQWIMFAIMGFVFIGYVIRTERKHRREDAEDADDELGPAAPADAAPAGRPASRRRRDRDAEDEDALIDAAGR</sequence>
<comment type="subcellular location">
    <subcellularLocation>
        <location evidence="6">Cell membrane</location>
        <topology evidence="6">Multi-pass membrane protein</topology>
    </subcellularLocation>
    <subcellularLocation>
        <location evidence="1">Membrane</location>
    </subcellularLocation>
</comment>
<dbReference type="InterPro" id="IPR045214">
    <property type="entry name" value="Surf1/Surf4"/>
</dbReference>
<keyword evidence="3 6" id="KW-0812">Transmembrane</keyword>